<keyword evidence="2" id="KW-1185">Reference proteome</keyword>
<protein>
    <submittedName>
        <fullName evidence="1">Uncharacterized protein</fullName>
    </submittedName>
</protein>
<dbReference type="AlphaFoldDB" id="A0A7I8LP30"/>
<name>A0A7I8LP30_SPIIN</name>
<accession>A0A7I8LP30</accession>
<gene>
    <name evidence="1" type="ORF">SI8410_18021786</name>
</gene>
<dbReference type="OrthoDB" id="1911452at2759"/>
<sequence>MDIYSHIFFRTVNPRPIPRNVAIDIPKIPTRTAGTTREPHPLAVAIPQAVVGPPTLAFEAKSNNFLSKPRSFPTPSIKDRCINNWIEAKARILGAVFTTFHTLPFAPMTVKNSCIRILEMFNTVLKKR</sequence>
<reference evidence="1" key="1">
    <citation type="submission" date="2020-02" db="EMBL/GenBank/DDBJ databases">
        <authorList>
            <person name="Scholz U."/>
            <person name="Mascher M."/>
            <person name="Fiebig A."/>
        </authorList>
    </citation>
    <scope>NUCLEOTIDE SEQUENCE</scope>
</reference>
<proteinExistence type="predicted"/>
<dbReference type="Proteomes" id="UP000663760">
    <property type="component" value="Chromosome 18"/>
</dbReference>
<evidence type="ECO:0000313" key="1">
    <source>
        <dbReference type="EMBL" id="CAA7411108.1"/>
    </source>
</evidence>
<dbReference type="EMBL" id="LR746281">
    <property type="protein sequence ID" value="CAA7411108.1"/>
    <property type="molecule type" value="Genomic_DNA"/>
</dbReference>
<evidence type="ECO:0000313" key="2">
    <source>
        <dbReference type="Proteomes" id="UP000663760"/>
    </source>
</evidence>
<organism evidence="1 2">
    <name type="scientific">Spirodela intermedia</name>
    <name type="common">Intermediate duckweed</name>
    <dbReference type="NCBI Taxonomy" id="51605"/>
    <lineage>
        <taxon>Eukaryota</taxon>
        <taxon>Viridiplantae</taxon>
        <taxon>Streptophyta</taxon>
        <taxon>Embryophyta</taxon>
        <taxon>Tracheophyta</taxon>
        <taxon>Spermatophyta</taxon>
        <taxon>Magnoliopsida</taxon>
        <taxon>Liliopsida</taxon>
        <taxon>Araceae</taxon>
        <taxon>Lemnoideae</taxon>
        <taxon>Spirodela</taxon>
    </lineage>
</organism>